<keyword evidence="1" id="KW-0812">Transmembrane</keyword>
<feature type="non-terminal residue" evidence="2">
    <location>
        <position position="195"/>
    </location>
</feature>
<protein>
    <submittedName>
        <fullName evidence="2">Uncharacterized protein</fullName>
    </submittedName>
</protein>
<feature type="transmembrane region" description="Helical" evidence="1">
    <location>
        <begin position="16"/>
        <end position="36"/>
    </location>
</feature>
<dbReference type="Gene3D" id="1.20.140.150">
    <property type="match status" value="1"/>
</dbReference>
<keyword evidence="3" id="KW-1185">Reference proteome</keyword>
<dbReference type="Proteomes" id="UP001233172">
    <property type="component" value="Unassembled WGS sequence"/>
</dbReference>
<reference evidence="2" key="1">
    <citation type="journal article" date="2023" name="PLoS Negl. Trop. Dis.">
        <title>A genome sequence for Biomphalaria pfeifferi, the major vector snail for the human-infecting parasite Schistosoma mansoni.</title>
        <authorList>
            <person name="Bu L."/>
            <person name="Lu L."/>
            <person name="Laidemitt M.R."/>
            <person name="Zhang S.M."/>
            <person name="Mutuku M."/>
            <person name="Mkoji G."/>
            <person name="Steinauer M."/>
            <person name="Loker E.S."/>
        </authorList>
    </citation>
    <scope>NUCLEOTIDE SEQUENCE</scope>
    <source>
        <strain evidence="2">KasaAsao</strain>
    </source>
</reference>
<sequence length="195" mass="22153">MVVQKLSCCSRSRLPLALWLLMFLITFCLIIIALATSDWMVWTNNLNYSRTERGLFYSRDDVLHSCFLNDLIRRTQDDRYSQFSVNSVAGLLIAAAVVDVIAVGVGLFYFYIKQRDKQKLWRYYIPTTIAALTAAAFVLIGCLVFVMDMSEVIETTIPVTRYSACSTDVKGAHVMVEYYWSFYLALISGGLSCIK</sequence>
<organism evidence="2 3">
    <name type="scientific">Biomphalaria pfeifferi</name>
    <name type="common">Bloodfluke planorb</name>
    <name type="synonym">Freshwater snail</name>
    <dbReference type="NCBI Taxonomy" id="112525"/>
    <lineage>
        <taxon>Eukaryota</taxon>
        <taxon>Metazoa</taxon>
        <taxon>Spiralia</taxon>
        <taxon>Lophotrochozoa</taxon>
        <taxon>Mollusca</taxon>
        <taxon>Gastropoda</taxon>
        <taxon>Heterobranchia</taxon>
        <taxon>Euthyneura</taxon>
        <taxon>Panpulmonata</taxon>
        <taxon>Hygrophila</taxon>
        <taxon>Lymnaeoidea</taxon>
        <taxon>Planorbidae</taxon>
        <taxon>Biomphalaria</taxon>
    </lineage>
</organism>
<keyword evidence="1" id="KW-1133">Transmembrane helix</keyword>
<evidence type="ECO:0000313" key="3">
    <source>
        <dbReference type="Proteomes" id="UP001233172"/>
    </source>
</evidence>
<evidence type="ECO:0000256" key="1">
    <source>
        <dbReference type="SAM" id="Phobius"/>
    </source>
</evidence>
<feature type="transmembrane region" description="Helical" evidence="1">
    <location>
        <begin position="123"/>
        <end position="146"/>
    </location>
</feature>
<feature type="transmembrane region" description="Helical" evidence="1">
    <location>
        <begin position="178"/>
        <end position="194"/>
    </location>
</feature>
<keyword evidence="1" id="KW-0472">Membrane</keyword>
<name>A0AAD8EWW8_BIOPF</name>
<comment type="caution">
    <text evidence="2">The sequence shown here is derived from an EMBL/GenBank/DDBJ whole genome shotgun (WGS) entry which is preliminary data.</text>
</comment>
<gene>
    <name evidence="2" type="ORF">Bpfe_028490</name>
</gene>
<proteinExistence type="predicted"/>
<evidence type="ECO:0000313" key="2">
    <source>
        <dbReference type="EMBL" id="KAK0042081.1"/>
    </source>
</evidence>
<dbReference type="AlphaFoldDB" id="A0AAD8EWW8"/>
<accession>A0AAD8EWW8</accession>
<reference evidence="2" key="2">
    <citation type="submission" date="2023-04" db="EMBL/GenBank/DDBJ databases">
        <authorList>
            <person name="Bu L."/>
            <person name="Lu L."/>
            <person name="Laidemitt M.R."/>
            <person name="Zhang S.M."/>
            <person name="Mutuku M."/>
            <person name="Mkoji G."/>
            <person name="Steinauer M."/>
            <person name="Loker E.S."/>
        </authorList>
    </citation>
    <scope>NUCLEOTIDE SEQUENCE</scope>
    <source>
        <strain evidence="2">KasaAsao</strain>
        <tissue evidence="2">Whole Snail</tissue>
    </source>
</reference>
<dbReference type="EMBL" id="JASAOG010000252">
    <property type="protein sequence ID" value="KAK0042081.1"/>
    <property type="molecule type" value="Genomic_DNA"/>
</dbReference>
<feature type="transmembrane region" description="Helical" evidence="1">
    <location>
        <begin position="88"/>
        <end position="111"/>
    </location>
</feature>